<evidence type="ECO:0000313" key="23">
    <source>
        <dbReference type="Proteomes" id="UP001396334"/>
    </source>
</evidence>
<dbReference type="Gene3D" id="1.10.510.10">
    <property type="entry name" value="Transferase(Phosphotransferase) domain 1"/>
    <property type="match status" value="1"/>
</dbReference>
<evidence type="ECO:0000256" key="19">
    <source>
        <dbReference type="PROSITE-ProRule" id="PRU10141"/>
    </source>
</evidence>
<dbReference type="PROSITE" id="PS00107">
    <property type="entry name" value="PROTEIN_KINASE_ATP"/>
    <property type="match status" value="1"/>
</dbReference>
<comment type="catalytic activity">
    <reaction evidence="17">
        <text>L-threonyl-[protein] + ATP = O-phospho-L-threonyl-[protein] + ADP + H(+)</text>
        <dbReference type="Rhea" id="RHEA:46608"/>
        <dbReference type="Rhea" id="RHEA-COMP:11060"/>
        <dbReference type="Rhea" id="RHEA-COMP:11605"/>
        <dbReference type="ChEBI" id="CHEBI:15378"/>
        <dbReference type="ChEBI" id="CHEBI:30013"/>
        <dbReference type="ChEBI" id="CHEBI:30616"/>
        <dbReference type="ChEBI" id="CHEBI:61977"/>
        <dbReference type="ChEBI" id="CHEBI:456216"/>
        <dbReference type="EC" id="2.7.11.1"/>
    </reaction>
</comment>
<dbReference type="Proteomes" id="UP001396334">
    <property type="component" value="Unassembled WGS sequence"/>
</dbReference>
<dbReference type="Pfam" id="PF23598">
    <property type="entry name" value="LRR_14"/>
    <property type="match status" value="1"/>
</dbReference>
<evidence type="ECO:0000256" key="12">
    <source>
        <dbReference type="ARBA" id="ARBA00022840"/>
    </source>
</evidence>
<dbReference type="SMART" id="SM00369">
    <property type="entry name" value="LRR_TYP"/>
    <property type="match status" value="10"/>
</dbReference>
<evidence type="ECO:0000313" key="22">
    <source>
        <dbReference type="EMBL" id="KAK8999609.1"/>
    </source>
</evidence>
<gene>
    <name evidence="22" type="ORF">V6N11_070768</name>
</gene>
<keyword evidence="9" id="KW-0677">Repeat</keyword>
<comment type="caution">
    <text evidence="22">The sequence shown here is derived from an EMBL/GenBank/DDBJ whole genome shotgun (WGS) entry which is preliminary data.</text>
</comment>
<reference evidence="22 23" key="1">
    <citation type="journal article" date="2024" name="G3 (Bethesda)">
        <title>Genome assembly of Hibiscus sabdariffa L. provides insights into metabolisms of medicinal natural products.</title>
        <authorList>
            <person name="Kim T."/>
        </authorList>
    </citation>
    <scope>NUCLEOTIDE SEQUENCE [LARGE SCALE GENOMIC DNA]</scope>
    <source>
        <strain evidence="22">TK-2024</strain>
        <tissue evidence="22">Old leaves</tissue>
    </source>
</reference>
<dbReference type="PROSITE" id="PS00109">
    <property type="entry name" value="PROTEIN_KINASE_TYR"/>
    <property type="match status" value="1"/>
</dbReference>
<keyword evidence="6" id="KW-0808">Transferase</keyword>
<dbReference type="InterPro" id="IPR011009">
    <property type="entry name" value="Kinase-like_dom_sf"/>
</dbReference>
<evidence type="ECO:0000256" key="20">
    <source>
        <dbReference type="SAM" id="Phobius"/>
    </source>
</evidence>
<keyword evidence="11" id="KW-0418">Kinase</keyword>
<evidence type="ECO:0000256" key="15">
    <source>
        <dbReference type="ARBA" id="ARBA00023170"/>
    </source>
</evidence>
<dbReference type="SUPFAM" id="SSF56112">
    <property type="entry name" value="Protein kinase-like (PK-like)"/>
    <property type="match status" value="1"/>
</dbReference>
<evidence type="ECO:0000256" key="4">
    <source>
        <dbReference type="ARBA" id="ARBA00022527"/>
    </source>
</evidence>
<evidence type="ECO:0000256" key="1">
    <source>
        <dbReference type="ARBA" id="ARBA00004236"/>
    </source>
</evidence>
<dbReference type="InterPro" id="IPR000719">
    <property type="entry name" value="Prot_kinase_dom"/>
</dbReference>
<dbReference type="InterPro" id="IPR017441">
    <property type="entry name" value="Protein_kinase_ATP_BS"/>
</dbReference>
<feature type="transmembrane region" description="Helical" evidence="20">
    <location>
        <begin position="645"/>
        <end position="667"/>
    </location>
</feature>
<dbReference type="InterPro" id="IPR001611">
    <property type="entry name" value="Leu-rich_rpt"/>
</dbReference>
<dbReference type="InterPro" id="IPR008266">
    <property type="entry name" value="Tyr_kinase_AS"/>
</dbReference>
<evidence type="ECO:0000256" key="16">
    <source>
        <dbReference type="ARBA" id="ARBA00023180"/>
    </source>
</evidence>
<evidence type="ECO:0000256" key="5">
    <source>
        <dbReference type="ARBA" id="ARBA00022614"/>
    </source>
</evidence>
<evidence type="ECO:0000256" key="11">
    <source>
        <dbReference type="ARBA" id="ARBA00022777"/>
    </source>
</evidence>
<evidence type="ECO:0000256" key="7">
    <source>
        <dbReference type="ARBA" id="ARBA00022692"/>
    </source>
</evidence>
<keyword evidence="7 20" id="KW-0812">Transmembrane</keyword>
<evidence type="ECO:0000256" key="10">
    <source>
        <dbReference type="ARBA" id="ARBA00022741"/>
    </source>
</evidence>
<comment type="subcellular location">
    <subcellularLocation>
        <location evidence="1">Cell membrane</location>
    </subcellularLocation>
    <subcellularLocation>
        <location evidence="2">Membrane</location>
        <topology evidence="2">Single-pass type I membrane protein</topology>
    </subcellularLocation>
</comment>
<dbReference type="Gene3D" id="3.30.200.20">
    <property type="entry name" value="Phosphorylase Kinase, domain 1"/>
    <property type="match status" value="1"/>
</dbReference>
<dbReference type="Gene3D" id="3.80.10.10">
    <property type="entry name" value="Ribonuclease Inhibitor"/>
    <property type="match status" value="3"/>
</dbReference>
<dbReference type="SMART" id="SM00365">
    <property type="entry name" value="LRR_SD22"/>
    <property type="match status" value="9"/>
</dbReference>
<evidence type="ECO:0000256" key="8">
    <source>
        <dbReference type="ARBA" id="ARBA00022729"/>
    </source>
</evidence>
<keyword evidence="23" id="KW-1185">Reference proteome</keyword>
<keyword evidence="16" id="KW-0325">Glycoprotein</keyword>
<dbReference type="PROSITE" id="PS50011">
    <property type="entry name" value="PROTEIN_KINASE_DOM"/>
    <property type="match status" value="1"/>
</dbReference>
<keyword evidence="14 20" id="KW-0472">Membrane</keyword>
<evidence type="ECO:0000256" key="6">
    <source>
        <dbReference type="ARBA" id="ARBA00022679"/>
    </source>
</evidence>
<keyword evidence="13 20" id="KW-1133">Transmembrane helix</keyword>
<keyword evidence="4" id="KW-0723">Serine/threonine-protein kinase</keyword>
<evidence type="ECO:0000256" key="18">
    <source>
        <dbReference type="ARBA" id="ARBA00048679"/>
    </source>
</evidence>
<keyword evidence="8" id="KW-0732">Signal</keyword>
<dbReference type="SUPFAM" id="SSF52058">
    <property type="entry name" value="L domain-like"/>
    <property type="match status" value="1"/>
</dbReference>
<proteinExistence type="predicted"/>
<keyword evidence="5" id="KW-0433">Leucine-rich repeat</keyword>
<comment type="catalytic activity">
    <reaction evidence="18">
        <text>L-seryl-[protein] + ATP = O-phospho-L-seryl-[protein] + ADP + H(+)</text>
        <dbReference type="Rhea" id="RHEA:17989"/>
        <dbReference type="Rhea" id="RHEA-COMP:9863"/>
        <dbReference type="Rhea" id="RHEA-COMP:11604"/>
        <dbReference type="ChEBI" id="CHEBI:15378"/>
        <dbReference type="ChEBI" id="CHEBI:29999"/>
        <dbReference type="ChEBI" id="CHEBI:30616"/>
        <dbReference type="ChEBI" id="CHEBI:83421"/>
        <dbReference type="ChEBI" id="CHEBI:456216"/>
        <dbReference type="EC" id="2.7.11.1"/>
    </reaction>
</comment>
<dbReference type="EMBL" id="JBBPBN010000040">
    <property type="protein sequence ID" value="KAK8999609.1"/>
    <property type="molecule type" value="Genomic_DNA"/>
</dbReference>
<dbReference type="PRINTS" id="PR00019">
    <property type="entry name" value="LEURICHRPT"/>
</dbReference>
<evidence type="ECO:0000256" key="17">
    <source>
        <dbReference type="ARBA" id="ARBA00047899"/>
    </source>
</evidence>
<dbReference type="InterPro" id="IPR032675">
    <property type="entry name" value="LRR_dom_sf"/>
</dbReference>
<evidence type="ECO:0000256" key="14">
    <source>
        <dbReference type="ARBA" id="ARBA00023136"/>
    </source>
</evidence>
<dbReference type="PANTHER" id="PTHR48053:SF126">
    <property type="entry name" value="MDIS1-INTERACTING RECEPTOR LIKE KINASE 2-LIKE ISOFORM X1"/>
    <property type="match status" value="1"/>
</dbReference>
<dbReference type="PROSITE" id="PS51450">
    <property type="entry name" value="LRR"/>
    <property type="match status" value="1"/>
</dbReference>
<evidence type="ECO:0000256" key="13">
    <source>
        <dbReference type="ARBA" id="ARBA00022989"/>
    </source>
</evidence>
<keyword evidence="15" id="KW-0675">Receptor</keyword>
<dbReference type="PANTHER" id="PTHR48053">
    <property type="entry name" value="LEUCINE RICH REPEAT FAMILY PROTEIN, EXPRESSED"/>
    <property type="match status" value="1"/>
</dbReference>
<dbReference type="InterPro" id="IPR003591">
    <property type="entry name" value="Leu-rich_rpt_typical-subtyp"/>
</dbReference>
<accession>A0ABR2QG98</accession>
<evidence type="ECO:0000256" key="2">
    <source>
        <dbReference type="ARBA" id="ARBA00004479"/>
    </source>
</evidence>
<dbReference type="InterPro" id="IPR055414">
    <property type="entry name" value="LRR_R13L4/SHOC2-like"/>
</dbReference>
<sequence length="1025" mass="112706">MLSSKPTEKISSSMVSPVWFITLVLSYVSIGVGVGFVSTLAAGSVMSARASSPGTPCSNVGRDIIRIDRHYMLGSTLEKLNFSCFPNLVYLDLSLSGSSGSIPPQIDALSSLEYLDLSYNYLTGQLSQSLGKLTRLKDLNLSGNSFEGSIPLEWGNLKSLMSLQMVRCNISGPIPSELGNMKSLVELYLHVNKLKGRIPSSMSNLSNLEYFELDSNLLRGSIPDEIGNMKSLVRLSFSNNKLSGLIPSSLSNLSRLNYLYLDSNLLQGPIPGDIGNLKNLVYLNFGNNKLSGLIPSSLSTLSSLNYLYLDSNLLQGPIPGDIGNLKNLDAFGFRNNKLSGLIPSSLSNLSRLNYLYLDSNLLQGPIPGDIGNLKNLVYLNFGNNKLSGLIPSSLSTLSSLNYLYLDSNLLQGPIPGDIGNLKNLVSLNFSNNKLSGLIPSSLSTLSSLNYLYLDSNLLQGPIPGDIGNLKNLVYLNFSNNKLSGLIPSSLSTLSSLISLYLDSNLLEGPLPLEMGNFKALRYLHLSNNKLIGPLPPRIGDCSVLQELYLSNNGINGSIPIQFFYCLGTLNLRILDLSHNNLTGMIPYPGSLMALEVVNLSYNSLEGPIPDYLSNLYGPDSFWDNKHLCGNVTGFPHCSHSPTVTIIKIILSIVGVLVLLCLGFLLWLKCRAKHSSTLEPNITKSGDLFSIWNFDGRIAFEDIIESTNDFDFRYCIGIGGYGSVYRAQLPSGKIVALKKLHRREAEVPAFDKSFKNEAKMLSEIRHKNIVKLHGFCLHNRCMFLIYEYMPRGSLFSVFVDDEEAVELDWIKRVKVIKDTACALSYLHHDCHPPIVHRDISSNNILLNIDFEARVSDFGTARLLDPDSSNQTMLIGTYGYVAPEVAYTMVVTEKCDVYSFGVLALEILMGKHPGELLVSLPTLSSNNIMLSDILDPRLSLPSDRRVTKDIVFAATIAFACLRSNPKFRPTMKRVSQEYLCRKRAVADCLQVIPVVQLKNHDLYIDNEGEIQSENAAQDGEIHGTSSI</sequence>
<dbReference type="InterPro" id="IPR051716">
    <property type="entry name" value="Plant_RL_S/T_kinase"/>
</dbReference>
<evidence type="ECO:0000256" key="9">
    <source>
        <dbReference type="ARBA" id="ARBA00022737"/>
    </source>
</evidence>
<dbReference type="Pfam" id="PF00069">
    <property type="entry name" value="Pkinase"/>
    <property type="match status" value="1"/>
</dbReference>
<name>A0ABR2QG98_9ROSI</name>
<dbReference type="SUPFAM" id="SSF52047">
    <property type="entry name" value="RNI-like"/>
    <property type="match status" value="1"/>
</dbReference>
<dbReference type="EC" id="2.7.11.1" evidence="3"/>
<feature type="transmembrane region" description="Helical" evidence="20">
    <location>
        <begin position="20"/>
        <end position="42"/>
    </location>
</feature>
<organism evidence="22 23">
    <name type="scientific">Hibiscus sabdariffa</name>
    <name type="common">roselle</name>
    <dbReference type="NCBI Taxonomy" id="183260"/>
    <lineage>
        <taxon>Eukaryota</taxon>
        <taxon>Viridiplantae</taxon>
        <taxon>Streptophyta</taxon>
        <taxon>Embryophyta</taxon>
        <taxon>Tracheophyta</taxon>
        <taxon>Spermatophyta</taxon>
        <taxon>Magnoliopsida</taxon>
        <taxon>eudicotyledons</taxon>
        <taxon>Gunneridae</taxon>
        <taxon>Pentapetalae</taxon>
        <taxon>rosids</taxon>
        <taxon>malvids</taxon>
        <taxon>Malvales</taxon>
        <taxon>Malvaceae</taxon>
        <taxon>Malvoideae</taxon>
        <taxon>Hibiscus</taxon>
    </lineage>
</organism>
<protein>
    <recommendedName>
        <fullName evidence="3">non-specific serine/threonine protein kinase</fullName>
        <ecNumber evidence="3">2.7.11.1</ecNumber>
    </recommendedName>
</protein>
<feature type="domain" description="Protein kinase" evidence="21">
    <location>
        <begin position="709"/>
        <end position="977"/>
    </location>
</feature>
<keyword evidence="10 19" id="KW-0547">Nucleotide-binding</keyword>
<evidence type="ECO:0000256" key="3">
    <source>
        <dbReference type="ARBA" id="ARBA00012513"/>
    </source>
</evidence>
<dbReference type="Pfam" id="PF00560">
    <property type="entry name" value="LRR_1"/>
    <property type="match status" value="14"/>
</dbReference>
<feature type="binding site" evidence="19">
    <location>
        <position position="737"/>
    </location>
    <ligand>
        <name>ATP</name>
        <dbReference type="ChEBI" id="CHEBI:30616"/>
    </ligand>
</feature>
<evidence type="ECO:0000259" key="21">
    <source>
        <dbReference type="PROSITE" id="PS50011"/>
    </source>
</evidence>
<keyword evidence="12 19" id="KW-0067">ATP-binding</keyword>